<dbReference type="SUPFAM" id="SSF81383">
    <property type="entry name" value="F-box domain"/>
    <property type="match status" value="1"/>
</dbReference>
<dbReference type="InterPro" id="IPR032675">
    <property type="entry name" value="LRR_dom_sf"/>
</dbReference>
<dbReference type="Pfam" id="PF00646">
    <property type="entry name" value="F-box"/>
    <property type="match status" value="1"/>
</dbReference>
<dbReference type="STRING" id="3641.A0A061GG67"/>
<dbReference type="HOGENOM" id="CLU_919550_0_0_1"/>
<sequence length="303" mass="34713">MASLGIENLENPRKKNKRENLGEHGHSPHPGNVHGRTAVQPLSGFPDNVLAKIFSFLPIKQAIQASTVSPRFKQSWLVSQKQCAEETVENWLQTSIAKGVEELDLNFSLANVLYKISSGFDDVKTMKILKLCRCDLELLPTFQGLTNLLTPTLTKIKIAADSIKTVFSNCMFLETLKLVQCREIDHLEISLENLRSFKALKVGDCSDLRKIEIESPTLCSFYYSRDMILFKSRVKFQLHDLILDCKPLRRRFFQKRVERFFKKGGYLHEFWHVRVLSTSSTLLEICDSMHSDSRICGYIPEVL</sequence>
<evidence type="ECO:0000313" key="4">
    <source>
        <dbReference type="Proteomes" id="UP000026915"/>
    </source>
</evidence>
<dbReference type="Pfam" id="PF23622">
    <property type="entry name" value="LRR_At1g61320_AtMIF1"/>
    <property type="match status" value="1"/>
</dbReference>
<dbReference type="InParanoid" id="A0A061GG67"/>
<dbReference type="InterPro" id="IPR036047">
    <property type="entry name" value="F-box-like_dom_sf"/>
</dbReference>
<organism evidence="3 4">
    <name type="scientific">Theobroma cacao</name>
    <name type="common">Cacao</name>
    <name type="synonym">Cocoa</name>
    <dbReference type="NCBI Taxonomy" id="3641"/>
    <lineage>
        <taxon>Eukaryota</taxon>
        <taxon>Viridiplantae</taxon>
        <taxon>Streptophyta</taxon>
        <taxon>Embryophyta</taxon>
        <taxon>Tracheophyta</taxon>
        <taxon>Spermatophyta</taxon>
        <taxon>Magnoliopsida</taxon>
        <taxon>eudicotyledons</taxon>
        <taxon>Gunneridae</taxon>
        <taxon>Pentapetalae</taxon>
        <taxon>rosids</taxon>
        <taxon>malvids</taxon>
        <taxon>Malvales</taxon>
        <taxon>Malvaceae</taxon>
        <taxon>Byttnerioideae</taxon>
        <taxon>Theobroma</taxon>
    </lineage>
</organism>
<dbReference type="PANTHER" id="PTHR34145">
    <property type="entry name" value="OS02G0105600 PROTEIN"/>
    <property type="match status" value="1"/>
</dbReference>
<dbReference type="PANTHER" id="PTHR34145:SF77">
    <property type="match status" value="1"/>
</dbReference>
<dbReference type="Gramene" id="EOY28418">
    <property type="protein sequence ID" value="EOY28418"/>
    <property type="gene ID" value="TCM_029989"/>
</dbReference>
<evidence type="ECO:0000259" key="2">
    <source>
        <dbReference type="PROSITE" id="PS50181"/>
    </source>
</evidence>
<evidence type="ECO:0000256" key="1">
    <source>
        <dbReference type="SAM" id="MobiDB-lite"/>
    </source>
</evidence>
<dbReference type="AlphaFoldDB" id="A0A061GG67"/>
<dbReference type="eggNOG" id="ENOG502RYMX">
    <property type="taxonomic scope" value="Eukaryota"/>
</dbReference>
<dbReference type="EMBL" id="CM001884">
    <property type="protein sequence ID" value="EOY28418.1"/>
    <property type="molecule type" value="Genomic_DNA"/>
</dbReference>
<dbReference type="Proteomes" id="UP000026915">
    <property type="component" value="Chromosome 6"/>
</dbReference>
<dbReference type="PROSITE" id="PS50181">
    <property type="entry name" value="FBOX"/>
    <property type="match status" value="1"/>
</dbReference>
<keyword evidence="4" id="KW-1185">Reference proteome</keyword>
<feature type="domain" description="F-box" evidence="2">
    <location>
        <begin position="39"/>
        <end position="94"/>
    </location>
</feature>
<protein>
    <recommendedName>
        <fullName evidence="2">F-box domain-containing protein</fullName>
    </recommendedName>
</protein>
<dbReference type="InterPro" id="IPR053772">
    <property type="entry name" value="At1g61320/At1g61330-like"/>
</dbReference>
<feature type="region of interest" description="Disordered" evidence="1">
    <location>
        <begin position="1"/>
        <end position="38"/>
    </location>
</feature>
<dbReference type="InterPro" id="IPR001810">
    <property type="entry name" value="F-box_dom"/>
</dbReference>
<dbReference type="InterPro" id="IPR055357">
    <property type="entry name" value="LRR_At1g61320_AtMIF1"/>
</dbReference>
<reference evidence="3 4" key="1">
    <citation type="journal article" date="2013" name="Genome Biol.">
        <title>The genome sequence of the most widely cultivated cacao type and its use to identify candidate genes regulating pod color.</title>
        <authorList>
            <person name="Motamayor J.C."/>
            <person name="Mockaitis K."/>
            <person name="Schmutz J."/>
            <person name="Haiminen N."/>
            <person name="Iii D.L."/>
            <person name="Cornejo O."/>
            <person name="Findley S.D."/>
            <person name="Zheng P."/>
            <person name="Utro F."/>
            <person name="Royaert S."/>
            <person name="Saski C."/>
            <person name="Jenkins J."/>
            <person name="Podicheti R."/>
            <person name="Zhao M."/>
            <person name="Scheffler B.E."/>
            <person name="Stack J.C."/>
            <person name="Feltus F.A."/>
            <person name="Mustiga G.M."/>
            <person name="Amores F."/>
            <person name="Phillips W."/>
            <person name="Marelli J.P."/>
            <person name="May G.D."/>
            <person name="Shapiro H."/>
            <person name="Ma J."/>
            <person name="Bustamante C.D."/>
            <person name="Schnell R.J."/>
            <person name="Main D."/>
            <person name="Gilbert D."/>
            <person name="Parida L."/>
            <person name="Kuhn D.N."/>
        </authorList>
    </citation>
    <scope>NUCLEOTIDE SEQUENCE [LARGE SCALE GENOMIC DNA]</scope>
    <source>
        <strain evidence="4">cv. Matina 1-6</strain>
    </source>
</reference>
<gene>
    <name evidence="3" type="ORF">TCM_029989</name>
</gene>
<proteinExistence type="predicted"/>
<name>A0A061GG67_THECC</name>
<feature type="compositionally biased region" description="Basic and acidic residues" evidence="1">
    <location>
        <begin position="10"/>
        <end position="26"/>
    </location>
</feature>
<dbReference type="Gene3D" id="3.80.10.10">
    <property type="entry name" value="Ribonuclease Inhibitor"/>
    <property type="match status" value="1"/>
</dbReference>
<accession>A0A061GG67</accession>
<dbReference type="SUPFAM" id="SSF52058">
    <property type="entry name" value="L domain-like"/>
    <property type="match status" value="1"/>
</dbReference>
<evidence type="ECO:0000313" key="3">
    <source>
        <dbReference type="EMBL" id="EOY28418.1"/>
    </source>
</evidence>